<dbReference type="OrthoDB" id="5458199at2"/>
<dbReference type="KEGG" id="eke:EK0264_14520"/>
<accession>A0A7L4YT89</accession>
<evidence type="ECO:0000256" key="5">
    <source>
        <dbReference type="ARBA" id="ARBA00022989"/>
    </source>
</evidence>
<comment type="subcellular location">
    <subcellularLocation>
        <location evidence="1 7">Cell membrane</location>
        <topology evidence="1 7">Multi-pass membrane protein</topology>
    </subcellularLocation>
</comment>
<dbReference type="AlphaFoldDB" id="A0A7L4YT89"/>
<feature type="transmembrane region" description="Helical" evidence="7">
    <location>
        <begin position="49"/>
        <end position="77"/>
    </location>
</feature>
<dbReference type="PANTHER" id="PTHR30151:SF0">
    <property type="entry name" value="ABC TRANSPORTER PERMEASE PROTEIN MJ0413-RELATED"/>
    <property type="match status" value="1"/>
</dbReference>
<dbReference type="PROSITE" id="PS50928">
    <property type="entry name" value="ABC_TM1"/>
    <property type="match status" value="1"/>
</dbReference>
<protein>
    <submittedName>
        <fullName evidence="9">ABC transporter permease subunit</fullName>
    </submittedName>
</protein>
<evidence type="ECO:0000256" key="7">
    <source>
        <dbReference type="RuleBase" id="RU363032"/>
    </source>
</evidence>
<evidence type="ECO:0000313" key="10">
    <source>
        <dbReference type="Proteomes" id="UP000463857"/>
    </source>
</evidence>
<dbReference type="EMBL" id="CP047156">
    <property type="protein sequence ID" value="QHC02461.1"/>
    <property type="molecule type" value="Genomic_DNA"/>
</dbReference>
<evidence type="ECO:0000256" key="6">
    <source>
        <dbReference type="ARBA" id="ARBA00023136"/>
    </source>
</evidence>
<dbReference type="InParanoid" id="A0A7L4YT89"/>
<dbReference type="GO" id="GO:0005886">
    <property type="term" value="C:plasma membrane"/>
    <property type="evidence" value="ECO:0007669"/>
    <property type="project" value="UniProtKB-SubCell"/>
</dbReference>
<feature type="domain" description="ABC transmembrane type-1" evidence="8">
    <location>
        <begin position="52"/>
        <end position="236"/>
    </location>
</feature>
<proteinExistence type="inferred from homology"/>
<feature type="transmembrane region" description="Helical" evidence="7">
    <location>
        <begin position="89"/>
        <end position="112"/>
    </location>
</feature>
<keyword evidence="3" id="KW-1003">Cell membrane</keyword>
<keyword evidence="10" id="KW-1185">Reference proteome</keyword>
<dbReference type="PANTHER" id="PTHR30151">
    <property type="entry name" value="ALKANE SULFONATE ABC TRANSPORTER-RELATED, MEMBRANE SUBUNIT"/>
    <property type="match status" value="1"/>
</dbReference>
<comment type="similarity">
    <text evidence="7">Belongs to the binding-protein-dependent transport system permease family.</text>
</comment>
<sequence length="251" mass="26689">MGLGVLAVLIVLAGWQLLSVTGVLNEQAVPSAVQVAAAMLTLLGTSTFWASMWATLASALAGLAILTGIAVVIAALVTRSKFLYESTWFIFEFLKPIPPIALIPLGLLLWGPSPTMKITLITFGALWPLLTQLIYASRAIDGVSLDVARSYRLGLARTARYVVLPSVLPYALTGLRISASIAIIISVVTEMVGGAAGIGQDIIVAQSANDLPTMYGLIMMTGILGLLINVIFALASRSLLFWHPSQREDLR</sequence>
<keyword evidence="6 7" id="KW-0472">Membrane</keyword>
<dbReference type="InterPro" id="IPR035906">
    <property type="entry name" value="MetI-like_sf"/>
</dbReference>
<dbReference type="Gene3D" id="1.10.3720.10">
    <property type="entry name" value="MetI-like"/>
    <property type="match status" value="1"/>
</dbReference>
<dbReference type="InterPro" id="IPR000515">
    <property type="entry name" value="MetI-like"/>
</dbReference>
<name>A0A7L4YT89_9ACTN</name>
<gene>
    <name evidence="9" type="ORF">EK0264_14520</name>
</gene>
<dbReference type="Pfam" id="PF00528">
    <property type="entry name" value="BPD_transp_1"/>
    <property type="match status" value="1"/>
</dbReference>
<evidence type="ECO:0000259" key="8">
    <source>
        <dbReference type="PROSITE" id="PS50928"/>
    </source>
</evidence>
<organism evidence="9 10">
    <name type="scientific">Epidermidibacterium keratini</name>
    <dbReference type="NCBI Taxonomy" id="1891644"/>
    <lineage>
        <taxon>Bacteria</taxon>
        <taxon>Bacillati</taxon>
        <taxon>Actinomycetota</taxon>
        <taxon>Actinomycetes</taxon>
        <taxon>Sporichthyales</taxon>
        <taxon>Sporichthyaceae</taxon>
        <taxon>Epidermidibacterium</taxon>
    </lineage>
</organism>
<keyword evidence="2 7" id="KW-0813">Transport</keyword>
<feature type="transmembrane region" description="Helical" evidence="7">
    <location>
        <begin position="214"/>
        <end position="235"/>
    </location>
</feature>
<evidence type="ECO:0000256" key="3">
    <source>
        <dbReference type="ARBA" id="ARBA00022475"/>
    </source>
</evidence>
<dbReference type="SUPFAM" id="SSF161098">
    <property type="entry name" value="MetI-like"/>
    <property type="match status" value="1"/>
</dbReference>
<evidence type="ECO:0000256" key="1">
    <source>
        <dbReference type="ARBA" id="ARBA00004651"/>
    </source>
</evidence>
<reference evidence="9 10" key="1">
    <citation type="journal article" date="2018" name="Int. J. Syst. Evol. Microbiol.">
        <title>Epidermidibacterium keratini gen. nov., sp. nov., a member of the family Sporichthyaceae, isolated from keratin epidermis.</title>
        <authorList>
            <person name="Lee D.G."/>
            <person name="Trujillo M.E."/>
            <person name="Kang S."/>
            <person name="Nam J.J."/>
            <person name="Kim Y.J."/>
        </authorList>
    </citation>
    <scope>NUCLEOTIDE SEQUENCE [LARGE SCALE GENOMIC DNA]</scope>
    <source>
        <strain evidence="9 10">EPI-7</strain>
    </source>
</reference>
<dbReference type="Proteomes" id="UP000463857">
    <property type="component" value="Chromosome"/>
</dbReference>
<evidence type="ECO:0000313" key="9">
    <source>
        <dbReference type="EMBL" id="QHC02461.1"/>
    </source>
</evidence>
<evidence type="ECO:0000256" key="2">
    <source>
        <dbReference type="ARBA" id="ARBA00022448"/>
    </source>
</evidence>
<keyword evidence="4 7" id="KW-0812">Transmembrane</keyword>
<keyword evidence="5 7" id="KW-1133">Transmembrane helix</keyword>
<evidence type="ECO:0000256" key="4">
    <source>
        <dbReference type="ARBA" id="ARBA00022692"/>
    </source>
</evidence>
<dbReference type="GO" id="GO:0055085">
    <property type="term" value="P:transmembrane transport"/>
    <property type="evidence" value="ECO:0007669"/>
    <property type="project" value="InterPro"/>
</dbReference>